<evidence type="ECO:0000313" key="4">
    <source>
        <dbReference type="EMBL" id="MBE9662384.1"/>
    </source>
</evidence>
<dbReference type="AlphaFoldDB" id="A0A929L0R2"/>
<dbReference type="PANTHER" id="PTHR46470">
    <property type="entry name" value="N-ACYLNEURAMINATE-9-PHOSPHATASE"/>
    <property type="match status" value="1"/>
</dbReference>
<evidence type="ECO:0000256" key="2">
    <source>
        <dbReference type="ARBA" id="ARBA00022801"/>
    </source>
</evidence>
<accession>A0A929L0R2</accession>
<dbReference type="Pfam" id="PF00702">
    <property type="entry name" value="Hydrolase"/>
    <property type="match status" value="1"/>
</dbReference>
<dbReference type="GO" id="GO:0016791">
    <property type="term" value="F:phosphatase activity"/>
    <property type="evidence" value="ECO:0007669"/>
    <property type="project" value="TreeGrafter"/>
</dbReference>
<dbReference type="EMBL" id="JADFFL010000003">
    <property type="protein sequence ID" value="MBE9662384.1"/>
    <property type="molecule type" value="Genomic_DNA"/>
</dbReference>
<evidence type="ECO:0000313" key="5">
    <source>
        <dbReference type="Proteomes" id="UP000622475"/>
    </source>
</evidence>
<organism evidence="4 5">
    <name type="scientific">Mucilaginibacter myungsuensis</name>
    <dbReference type="NCBI Taxonomy" id="649104"/>
    <lineage>
        <taxon>Bacteria</taxon>
        <taxon>Pseudomonadati</taxon>
        <taxon>Bacteroidota</taxon>
        <taxon>Sphingobacteriia</taxon>
        <taxon>Sphingobacteriales</taxon>
        <taxon>Sphingobacteriaceae</taxon>
        <taxon>Mucilaginibacter</taxon>
    </lineage>
</organism>
<dbReference type="InterPro" id="IPR023214">
    <property type="entry name" value="HAD_sf"/>
</dbReference>
<reference evidence="4" key="1">
    <citation type="submission" date="2020-10" db="EMBL/GenBank/DDBJ databases">
        <title>Mucilaginibacter mali sp. nov., isolated from rhizosphere soil of apple orchard.</title>
        <authorList>
            <person name="Lee J.-S."/>
            <person name="Kim H.S."/>
            <person name="Kim J.-S."/>
        </authorList>
    </citation>
    <scope>NUCLEOTIDE SEQUENCE</scope>
    <source>
        <strain evidence="4">KCTC 22746</strain>
    </source>
</reference>
<comment type="caution">
    <text evidence="4">The sequence shown here is derived from an EMBL/GenBank/DDBJ whole genome shotgun (WGS) entry which is preliminary data.</text>
</comment>
<dbReference type="InterPro" id="IPR051400">
    <property type="entry name" value="HAD-like_hydrolase"/>
</dbReference>
<keyword evidence="5" id="KW-1185">Reference proteome</keyword>
<gene>
    <name evidence="4" type="ORF">IRJ16_10855</name>
</gene>
<keyword evidence="3" id="KW-0460">Magnesium</keyword>
<dbReference type="GO" id="GO:0046872">
    <property type="term" value="F:metal ion binding"/>
    <property type="evidence" value="ECO:0007669"/>
    <property type="project" value="UniProtKB-KW"/>
</dbReference>
<name>A0A929L0R2_9SPHI</name>
<evidence type="ECO:0000256" key="1">
    <source>
        <dbReference type="ARBA" id="ARBA00022723"/>
    </source>
</evidence>
<protein>
    <submittedName>
        <fullName evidence="4">HAD family hydrolase</fullName>
    </submittedName>
</protein>
<keyword evidence="2 4" id="KW-0378">Hydrolase</keyword>
<dbReference type="Gene3D" id="1.10.150.520">
    <property type="match status" value="1"/>
</dbReference>
<evidence type="ECO:0000256" key="3">
    <source>
        <dbReference type="ARBA" id="ARBA00022842"/>
    </source>
</evidence>
<proteinExistence type="predicted"/>
<keyword evidence="1" id="KW-0479">Metal-binding</keyword>
<dbReference type="SUPFAM" id="SSF56784">
    <property type="entry name" value="HAD-like"/>
    <property type="match status" value="1"/>
</dbReference>
<dbReference type="InterPro" id="IPR036412">
    <property type="entry name" value="HAD-like_sf"/>
</dbReference>
<sequence length="221" mass="25155">MDVKTLTDIDLTHTDLVLLDLDNTLYHYHSCHSVALNMLCRQFADEQGVGYEQAIDLYNASRRTVHHTNLGTAASHSRFFYVQYMVESVLGRTDTELILKYYNSYWSTFIAEMELLDGALLFLQGCREKNIPVVLVTDMTAEVQFLKIRHLGIGEYLTYMVTSEEAGVEKPHPFIFELAISKVLKANMQIVNIAVIGDDTKKDNHISSVYNITNYHLTGHA</sequence>
<dbReference type="SFLD" id="SFLDS00003">
    <property type="entry name" value="Haloacid_Dehalogenase"/>
    <property type="match status" value="1"/>
</dbReference>
<dbReference type="Proteomes" id="UP000622475">
    <property type="component" value="Unassembled WGS sequence"/>
</dbReference>
<dbReference type="SFLD" id="SFLDG01129">
    <property type="entry name" value="C1.5:_HAD__Beta-PGM__Phosphata"/>
    <property type="match status" value="1"/>
</dbReference>
<dbReference type="PANTHER" id="PTHR46470:SF2">
    <property type="entry name" value="GLYCERALDEHYDE 3-PHOSPHATE PHOSPHATASE"/>
    <property type="match status" value="1"/>
</dbReference>
<dbReference type="RefSeq" id="WP_194111554.1">
    <property type="nucleotide sequence ID" value="NZ_JADFFL010000003.1"/>
</dbReference>
<dbReference type="Gene3D" id="3.40.50.1000">
    <property type="entry name" value="HAD superfamily/HAD-like"/>
    <property type="match status" value="1"/>
</dbReference>